<protein>
    <submittedName>
        <fullName evidence="1">Uncharacterized protein</fullName>
    </submittedName>
</protein>
<evidence type="ECO:0000313" key="2">
    <source>
        <dbReference type="Proteomes" id="UP001234202"/>
    </source>
</evidence>
<comment type="caution">
    <text evidence="1">The sequence shown here is derived from an EMBL/GenBank/DDBJ whole genome shotgun (WGS) entry which is preliminary data.</text>
</comment>
<gene>
    <name evidence="1" type="ORF">QFC24_006715</name>
</gene>
<organism evidence="1 2">
    <name type="scientific">Naganishia onofrii</name>
    <dbReference type="NCBI Taxonomy" id="1851511"/>
    <lineage>
        <taxon>Eukaryota</taxon>
        <taxon>Fungi</taxon>
        <taxon>Dikarya</taxon>
        <taxon>Basidiomycota</taxon>
        <taxon>Agaricomycotina</taxon>
        <taxon>Tremellomycetes</taxon>
        <taxon>Filobasidiales</taxon>
        <taxon>Filobasidiaceae</taxon>
        <taxon>Naganishia</taxon>
    </lineage>
</organism>
<proteinExistence type="predicted"/>
<reference evidence="1" key="1">
    <citation type="submission" date="2023-04" db="EMBL/GenBank/DDBJ databases">
        <title>Draft Genome sequencing of Naganishia species isolated from polar environments using Oxford Nanopore Technology.</title>
        <authorList>
            <person name="Leo P."/>
            <person name="Venkateswaran K."/>
        </authorList>
    </citation>
    <scope>NUCLEOTIDE SEQUENCE</scope>
    <source>
        <strain evidence="1">DBVPG 5303</strain>
    </source>
</reference>
<dbReference type="Proteomes" id="UP001234202">
    <property type="component" value="Unassembled WGS sequence"/>
</dbReference>
<dbReference type="EMBL" id="JASBWV010000036">
    <property type="protein sequence ID" value="KAJ9116543.1"/>
    <property type="molecule type" value="Genomic_DNA"/>
</dbReference>
<keyword evidence="2" id="KW-1185">Reference proteome</keyword>
<name>A0ACC2WXN7_9TREE</name>
<evidence type="ECO:0000313" key="1">
    <source>
        <dbReference type="EMBL" id="KAJ9116543.1"/>
    </source>
</evidence>
<sequence>MTTNEQWHHTYVPPIYRPSEAVLIGHYMSSTLRIPFKTAEQANIARRVILVDRELNAHLVERSLTVEGNELVAYVLPSYSHPQKLFTTGVLISLLAGMFSTYRTATVRLLRLATNGFIENLQLIIRTIHEFAPSATRLSEQEPVGVDEAVQDGIQV</sequence>
<accession>A0ACC2WXN7</accession>